<dbReference type="EMBL" id="BSKO01000001">
    <property type="protein sequence ID" value="GLO66931.1"/>
    <property type="molecule type" value="Genomic_DNA"/>
</dbReference>
<comment type="caution">
    <text evidence="1">The sequence shown here is derived from an EMBL/GenBank/DDBJ whole genome shotgun (WGS) entry which is preliminary data.</text>
</comment>
<protein>
    <recommendedName>
        <fullName evidence="3">YolD-like family protein</fullName>
    </recommendedName>
</protein>
<evidence type="ECO:0000313" key="2">
    <source>
        <dbReference type="Proteomes" id="UP001275436"/>
    </source>
</evidence>
<gene>
    <name evidence="1" type="primary">yolD_4</name>
    <name evidence="1" type="ORF">MACH08_27150</name>
</gene>
<accession>A0ABQ5TKT5</accession>
<reference evidence="1 2" key="1">
    <citation type="submission" date="2023-02" db="EMBL/GenBank/DDBJ databases">
        <title>Oceanobacillus kimchii IFOP_LL358 isolated form Alexandrium catenella lab strain.</title>
        <authorList>
            <person name="Gajardo G."/>
            <person name="Ueki S."/>
            <person name="Maruyama F."/>
        </authorList>
    </citation>
    <scope>NUCLEOTIDE SEQUENCE [LARGE SCALE GENOMIC DNA]</scope>
    <source>
        <strain evidence="1 2">IFOP_LL358</strain>
    </source>
</reference>
<name>A0ABQ5TKT5_9BACI</name>
<dbReference type="Pfam" id="PF08863">
    <property type="entry name" value="YolD"/>
    <property type="match status" value="1"/>
</dbReference>
<keyword evidence="2" id="KW-1185">Reference proteome</keyword>
<evidence type="ECO:0008006" key="3">
    <source>
        <dbReference type="Google" id="ProtNLM"/>
    </source>
</evidence>
<organism evidence="1 2">
    <name type="scientific">Oceanobacillus kimchii</name>
    <dbReference type="NCBI Taxonomy" id="746691"/>
    <lineage>
        <taxon>Bacteria</taxon>
        <taxon>Bacillati</taxon>
        <taxon>Bacillota</taxon>
        <taxon>Bacilli</taxon>
        <taxon>Bacillales</taxon>
        <taxon>Bacillaceae</taxon>
        <taxon>Oceanobacillus</taxon>
    </lineage>
</organism>
<dbReference type="PANTHER" id="PTHR40051">
    <property type="entry name" value="IG HYPOTHETICAL 15966"/>
    <property type="match status" value="1"/>
</dbReference>
<evidence type="ECO:0000313" key="1">
    <source>
        <dbReference type="EMBL" id="GLO66931.1"/>
    </source>
</evidence>
<dbReference type="PANTHER" id="PTHR40051:SF1">
    <property type="entry name" value="YOLD-LIKE FAMILY PROTEIN"/>
    <property type="match status" value="1"/>
</dbReference>
<proteinExistence type="predicted"/>
<sequence length="110" mass="12826">MHDMNDRGSIKWTAMMLPEHVEYLRKKKKEAQKISKPVIDNQQFDYMEQQLQYATVNNSNIIITYYNDGEIQTITCQTSNIKVTKEYLQLNIGNGTIELPVNNLLNIESE</sequence>
<dbReference type="InterPro" id="IPR014962">
    <property type="entry name" value="YolD"/>
</dbReference>
<dbReference type="Proteomes" id="UP001275436">
    <property type="component" value="Unassembled WGS sequence"/>
</dbReference>